<evidence type="ECO:0000313" key="1">
    <source>
        <dbReference type="Proteomes" id="UP000515158"/>
    </source>
</evidence>
<organism evidence="2">
    <name type="scientific">Thrips palmi</name>
    <name type="common">Melon thrips</name>
    <dbReference type="NCBI Taxonomy" id="161013"/>
    <lineage>
        <taxon>Eukaryota</taxon>
        <taxon>Metazoa</taxon>
        <taxon>Ecdysozoa</taxon>
        <taxon>Arthropoda</taxon>
        <taxon>Hexapoda</taxon>
        <taxon>Insecta</taxon>
        <taxon>Pterygota</taxon>
        <taxon>Neoptera</taxon>
        <taxon>Paraneoptera</taxon>
        <taxon>Thysanoptera</taxon>
        <taxon>Terebrantia</taxon>
        <taxon>Thripoidea</taxon>
        <taxon>Thripidae</taxon>
        <taxon>Thrips</taxon>
    </lineage>
</organism>
<dbReference type="InParanoid" id="A0A6P8ZXR7"/>
<reference evidence="2" key="1">
    <citation type="submission" date="2025-08" db="UniProtKB">
        <authorList>
            <consortium name="RefSeq"/>
        </authorList>
    </citation>
    <scope>IDENTIFICATION</scope>
    <source>
        <tissue evidence="2">Total insect</tissue>
    </source>
</reference>
<proteinExistence type="predicted"/>
<evidence type="ECO:0000313" key="2">
    <source>
        <dbReference type="RefSeq" id="XP_034250197.1"/>
    </source>
</evidence>
<dbReference type="Proteomes" id="UP000515158">
    <property type="component" value="Unplaced"/>
</dbReference>
<sequence>MDSAESVEAILSAWELDQLTPAFLEQEISLHMLETIDGELLKELIPKIGQRMKFLEKRKEFFLNKSQNVGEHSMSLEPQSLSGCSIQAQRPVSTATTATTTSSSVSAMKSVASSSQSASTSSFVKQVAARFCLNKFIADIDINAVCGKHITADAAIQFYAKNSILTGTNQTAIVDALMTHLYTHARDFGCTDRLPFQESPEFSLESAYEVREKFMELFVARPLQWQFNMLPDVSNV</sequence>
<name>A0A6P8ZXR7_THRPL</name>
<dbReference type="SUPFAM" id="SSF47769">
    <property type="entry name" value="SAM/Pointed domain"/>
    <property type="match status" value="1"/>
</dbReference>
<dbReference type="Gene3D" id="1.10.150.50">
    <property type="entry name" value="Transcription Factor, Ets-1"/>
    <property type="match status" value="1"/>
</dbReference>
<dbReference type="AlphaFoldDB" id="A0A6P8ZXR7"/>
<accession>A0A6P8ZXR7</accession>
<keyword evidence="1" id="KW-1185">Reference proteome</keyword>
<dbReference type="RefSeq" id="XP_034250197.1">
    <property type="nucleotide sequence ID" value="XM_034394306.1"/>
</dbReference>
<dbReference type="KEGG" id="tpal:117650721"/>
<gene>
    <name evidence="2" type="primary">LOC117650721</name>
</gene>
<protein>
    <submittedName>
        <fullName evidence="2">Uncharacterized protein LOC117650721</fullName>
    </submittedName>
</protein>
<dbReference type="OrthoDB" id="6782313at2759"/>
<dbReference type="GeneID" id="117650721"/>
<dbReference type="InterPro" id="IPR013761">
    <property type="entry name" value="SAM/pointed_sf"/>
</dbReference>